<protein>
    <submittedName>
        <fullName evidence="1">Uncharacterized protein</fullName>
    </submittedName>
</protein>
<evidence type="ECO:0000313" key="1">
    <source>
        <dbReference type="EMBL" id="TFK50798.1"/>
    </source>
</evidence>
<keyword evidence="2" id="KW-1185">Reference proteome</keyword>
<accession>A0A5C3N3W4</accession>
<dbReference type="EMBL" id="ML213512">
    <property type="protein sequence ID" value="TFK50798.1"/>
    <property type="molecule type" value="Genomic_DNA"/>
</dbReference>
<organism evidence="1 2">
    <name type="scientific">Heliocybe sulcata</name>
    <dbReference type="NCBI Taxonomy" id="5364"/>
    <lineage>
        <taxon>Eukaryota</taxon>
        <taxon>Fungi</taxon>
        <taxon>Dikarya</taxon>
        <taxon>Basidiomycota</taxon>
        <taxon>Agaricomycotina</taxon>
        <taxon>Agaricomycetes</taxon>
        <taxon>Gloeophyllales</taxon>
        <taxon>Gloeophyllaceae</taxon>
        <taxon>Heliocybe</taxon>
    </lineage>
</organism>
<sequence>MQSGQLVLSSRTLRLPVSRGMCMSTESQYASDPLQACTPGSVASDRGYVTVLLLPPCLALWSSFAGMDRGVGVDVFVQINPLRSIAAVKLTYPQTTLRVPKPALRPCESRVVPPCYTDRRPSHAPCPPGNHPVFNSNTPSHEHCPSVSGYQTTCWTAPPCFARYDRPIVPTFKKHREVG</sequence>
<dbReference type="Proteomes" id="UP000305948">
    <property type="component" value="Unassembled WGS sequence"/>
</dbReference>
<reference evidence="1 2" key="1">
    <citation type="journal article" date="2019" name="Nat. Ecol. Evol.">
        <title>Megaphylogeny resolves global patterns of mushroom evolution.</title>
        <authorList>
            <person name="Varga T."/>
            <person name="Krizsan K."/>
            <person name="Foldi C."/>
            <person name="Dima B."/>
            <person name="Sanchez-Garcia M."/>
            <person name="Sanchez-Ramirez S."/>
            <person name="Szollosi G.J."/>
            <person name="Szarkandi J.G."/>
            <person name="Papp V."/>
            <person name="Albert L."/>
            <person name="Andreopoulos W."/>
            <person name="Angelini C."/>
            <person name="Antonin V."/>
            <person name="Barry K.W."/>
            <person name="Bougher N.L."/>
            <person name="Buchanan P."/>
            <person name="Buyck B."/>
            <person name="Bense V."/>
            <person name="Catcheside P."/>
            <person name="Chovatia M."/>
            <person name="Cooper J."/>
            <person name="Damon W."/>
            <person name="Desjardin D."/>
            <person name="Finy P."/>
            <person name="Geml J."/>
            <person name="Haridas S."/>
            <person name="Hughes K."/>
            <person name="Justo A."/>
            <person name="Karasinski D."/>
            <person name="Kautmanova I."/>
            <person name="Kiss B."/>
            <person name="Kocsube S."/>
            <person name="Kotiranta H."/>
            <person name="LaButti K.M."/>
            <person name="Lechner B.E."/>
            <person name="Liimatainen K."/>
            <person name="Lipzen A."/>
            <person name="Lukacs Z."/>
            <person name="Mihaltcheva S."/>
            <person name="Morgado L.N."/>
            <person name="Niskanen T."/>
            <person name="Noordeloos M.E."/>
            <person name="Ohm R.A."/>
            <person name="Ortiz-Santana B."/>
            <person name="Ovrebo C."/>
            <person name="Racz N."/>
            <person name="Riley R."/>
            <person name="Savchenko A."/>
            <person name="Shiryaev A."/>
            <person name="Soop K."/>
            <person name="Spirin V."/>
            <person name="Szebenyi C."/>
            <person name="Tomsovsky M."/>
            <person name="Tulloss R.E."/>
            <person name="Uehling J."/>
            <person name="Grigoriev I.V."/>
            <person name="Vagvolgyi C."/>
            <person name="Papp T."/>
            <person name="Martin F.M."/>
            <person name="Miettinen O."/>
            <person name="Hibbett D.S."/>
            <person name="Nagy L.G."/>
        </authorList>
    </citation>
    <scope>NUCLEOTIDE SEQUENCE [LARGE SCALE GENOMIC DNA]</scope>
    <source>
        <strain evidence="1 2">OMC1185</strain>
    </source>
</reference>
<evidence type="ECO:0000313" key="2">
    <source>
        <dbReference type="Proteomes" id="UP000305948"/>
    </source>
</evidence>
<proteinExistence type="predicted"/>
<gene>
    <name evidence="1" type="ORF">OE88DRAFT_177988</name>
</gene>
<name>A0A5C3N3W4_9AGAM</name>
<dbReference type="AlphaFoldDB" id="A0A5C3N3W4"/>